<dbReference type="PROSITE" id="PS00330">
    <property type="entry name" value="HEMOLYSIN_CALCIUM"/>
    <property type="match status" value="5"/>
</dbReference>
<dbReference type="Pfam" id="PF00353">
    <property type="entry name" value="HemolysinCabind"/>
    <property type="match status" value="8"/>
</dbReference>
<evidence type="ECO:0000256" key="3">
    <source>
        <dbReference type="SAM" id="MobiDB-lite"/>
    </source>
</evidence>
<dbReference type="Proteomes" id="UP001230978">
    <property type="component" value="Chromosome"/>
</dbReference>
<accession>A0ABY8Q3R6</accession>
<feature type="region of interest" description="Disordered" evidence="3">
    <location>
        <begin position="178"/>
        <end position="203"/>
    </location>
</feature>
<evidence type="ECO:0000313" key="5">
    <source>
        <dbReference type="Proteomes" id="UP001230978"/>
    </source>
</evidence>
<dbReference type="PRINTS" id="PR00313">
    <property type="entry name" value="CABNDNGRPT"/>
</dbReference>
<reference evidence="4 5" key="1">
    <citation type="submission" date="2023-04" db="EMBL/GenBank/DDBJ databases">
        <title>YMD61, complete Genome.</title>
        <authorList>
            <person name="Zhang J."/>
        </authorList>
    </citation>
    <scope>NUCLEOTIDE SEQUENCE [LARGE SCALE GENOMIC DNA]</scope>
    <source>
        <strain evidence="4 5">YMD61</strain>
    </source>
</reference>
<dbReference type="Gene3D" id="2.60.40.3440">
    <property type="match status" value="1"/>
</dbReference>
<sequence>MTVLWGLDGTEPTLVETGLNAPTGGALFAAADSGGAEVAVAYVKDGLLTVEFLDEQAQASAARPRTVLTPEGLTLSEVEAAASGVVGFAVGWADASGGDAMNASLSAQYFGLSGPYGTTISIGTGHDLEIAGYELLDTAGKKPVADGFEAAWIDGGVVKFQRYAVWLDLKKDPLGAVEPVGRDGVSGTPRPVSDPKSTPPANTDAAAETIFSAGGVATDVSLTVTHDGESALAWVETSGLGETSVRLMVLNRDGSANASIHGAGGAPVTVDATDIPEGAHVETAWLAAGGFVVAWSQGSEVHARVYSATGGTPGTAATFAAGPEVTLVDAGGAFDGAFSLTTMLEDIGGFTLSFTQGADVKAMSFNAAAGPMDAAPVTIATAADGSAIATASLAGERVLVLSEAGGGIQSAIIDPRGAAGVVLNGADAPGKPIADILVGTVGADTIDGGASDDILDGGMGDDLILAGEGNDVIDGGGGIDTVVLSGNRADYELTDLGTGLFRIVDGRGIDGDDLLRRVEVLQFADDVVDLGGAVGEGPYVTPTAWGLTDADADLLPATERTPDVDGFIVNSDAAADRAGLQSAPVVSDNVGEFVAILWETETAEGSRIRASFYNVLGEPDTETPLPDTIYLTDGLGVERKPVVAGGGGASGWGFVFSEVQPEGHEILKTNFLGIGLTGTEQAVDPETGMHFHDASVFGSFLDRRLVDGVVVDARPAAMNDGYNVAYLASAIAPDGSFDPVYGEVRLQRFEVPLSPAGEPGTPVAGGIDGMAGIRDGSVIDASDDAPYVLAASGRSPSVTALHTFETVVVWIESVEGVERVAGTAIDDMGGIIPVDMSNISAGDALVAEAGVTVVSAGAVNAAVVWVAMVDGQPLLRATMYSSPGTGFDGQGFDLGAPGVPFTLMDLPAGIDLASIRVTGISGEDSNDIVVQWETGTGDGRDIFARHFQVTLDPATGVALAMRPDGDSVQVHALQEGEQGQGSVAGLLGDRFISVWTEKNPAIAEGGADIVARIFDTRSPGQEITGDLIAGDGQPKARRDILVGTIGDDTIRGDISDADGLVDQLFGGMGDDVLIGGPGIKGAAGSPELIDGGLGRDTAVYSGNLADYTITAIFDPSAGAGFEIRDNRPEQDANGDPVQNDGIDNVFGVEVLQFADVTLEVAEDVYAPQAPEPLAGWDGTPTPWSLTDEGVSKTIDLGTPAVESGIVVTNLQDDAAMLWVADGTRLMAVRQDITGVVDPLWSLPGGPAGAIEMTDGRFAGNAVSQAAVGMAGGLGLIGAWTSTDVGGESAIHLRYGSTATDTPFNNGAAGYPAYGFAGGEIVVIGSEGGSNASVKGYEIVDANNSTVEIGFHVAFVVGGEIRLARYEIPVYDVDPVTGARIAASTSDSFGRGAETEPRLLNVDGTRAFDDLGAQVDAGADAVRVMGVGAQPTLATLHDGELVLAHVDATGQLAVQVIELVTDAGADRGGAAGSVTTYDYAGAESFAFGAGVGQGMVVAQQNGSFAVFWTEGAGEQVVKAVIFTGAVPSAELVLGSIPAGATLQVAASGVDPITGAEDGFVWFWQDGDAIGGQRIDMQGAAVGSVFAVDAGGSHAAFSAAGIDNGLLILGHDSGDGDVGINYLDTRQPGLASLGPRTGAPRDVAVGTTGDDAMDGRAKDDMLFAGLGDDVITLGVGNDRGDGGAGDDTILGGDGQDVLNGGAGNDLLLPGLHGPETPALNRDLNDGLTANGVSAAIIASNTGADLVSGGDGVDTLSFRQEWSAVRVDLEAGLMFRRGGDGQGLPQFTDGGVTASWALGAVIGAVTPDLDPAVPATFTFTHDIENIEGSRANDALLGDGGANRITTGGGDDFVDGRGGVDAVVLQGEAMEYFLALQPDGSVAALRFVPVSLLQPDGMEYVRLFGVEFLQFADRMIRVIDIPAQMVTGDVLPDAATVPLAAPDGVTMSEDGSVTIDVLANDLPGTGGGPLSVTAVDGQPTTPGATVAVANGLVTLNADATLHFVPAADFNGTVAFTYTVADAAGQTAEGTVDITVSPIPDAPRPAADAFVATAGSIALLDVLANDVNPDAPAPLTLQDVAVIDGSATAEVVDNVISFNAAAAGLVRLRYTVALGEETATAEVTVDVGANINAVPELTGDFAALVDEGGSYALTEADLGATDADGDPVTFRLSGVTNGSVLVNGVAATSFVAGDAVAFQHDGSETTLGGFDVVASDGKAETAVQRFSVAVTPVNDAPILTGAGAPVTYVENAASLLIVPNLTLADPDGTTLHSAKVVIASPLPEDRLVVANWRPENGQTTTMGNITLQYTNGVLLLAGMASLAEYQGVLRMVGYANASDRPDNTQRSITVTVNDGSSQNAEGSVAATVDIVPQDDAASGWVALIGGDGAGARAILTADANLIDVDLAGPLAPSFVWSSSATLGGVQSDIGSGASLTLPNDTAPRYVTVDGVYEDEFGTHRIDGTGVALVGTARADILSTEGVDIVLGLGGNDRIVLAPNSAPDLIVDGGAGRDTLVVGEGVAEYRPADDAALVRVEAVVIENVAGAQVDLSSQSEDFRITGGTGADTITGGLGADRIAGGDGDDLFLGFEGDGSDAWIGGAGSDTISFDGVEAAVNINLVARTAQGSTIGLDTLSSIENAVGGAGADTVIGNGAANRLEGGDGDDLIRGGGGADTIKGGDGNDRIFGDGGLDVLTGGEGEDTFCFSGPGGGTDIITDFQPGDRLEITASTFLRGLTNEQISSGSWFFKGVAADDLDDRLIYDRDSGYLIYDSNGNRDGGTIVQIARFDSDDDLSNGFNGCDLDWLDFIIT</sequence>
<name>A0ABY8Q3R6_9RHOB</name>
<dbReference type="Pfam" id="PF16184">
    <property type="entry name" value="Cadherin_3"/>
    <property type="match status" value="1"/>
</dbReference>
<dbReference type="SUPFAM" id="SSF51120">
    <property type="entry name" value="beta-Roll"/>
    <property type="match status" value="4"/>
</dbReference>
<evidence type="ECO:0000256" key="2">
    <source>
        <dbReference type="ARBA" id="ARBA00022525"/>
    </source>
</evidence>
<evidence type="ECO:0000313" key="4">
    <source>
        <dbReference type="EMBL" id="WGV15304.1"/>
    </source>
</evidence>
<dbReference type="Gene3D" id="2.150.10.10">
    <property type="entry name" value="Serralysin-like metalloprotease, C-terminal"/>
    <property type="match status" value="5"/>
</dbReference>
<keyword evidence="2" id="KW-0964">Secreted</keyword>
<dbReference type="InterPro" id="IPR011049">
    <property type="entry name" value="Serralysin-like_metalloprot_C"/>
</dbReference>
<dbReference type="EMBL" id="CP124535">
    <property type="protein sequence ID" value="WGV15304.1"/>
    <property type="molecule type" value="Genomic_DNA"/>
</dbReference>
<comment type="subcellular location">
    <subcellularLocation>
        <location evidence="1">Secreted</location>
    </subcellularLocation>
</comment>
<gene>
    <name evidence="4" type="ORF">QF092_13630</name>
</gene>
<dbReference type="PANTHER" id="PTHR38340">
    <property type="entry name" value="S-LAYER PROTEIN"/>
    <property type="match status" value="1"/>
</dbReference>
<protein>
    <submittedName>
        <fullName evidence="4">Ig-like domain-containing protein</fullName>
    </submittedName>
</protein>
<dbReference type="InterPro" id="IPR001343">
    <property type="entry name" value="Hemolysn_Ca-bd"/>
</dbReference>
<dbReference type="InterPro" id="IPR050557">
    <property type="entry name" value="RTX_toxin/Mannuronan_C5-epim"/>
</dbReference>
<dbReference type="PANTHER" id="PTHR38340:SF1">
    <property type="entry name" value="S-LAYER PROTEIN"/>
    <property type="match status" value="1"/>
</dbReference>
<evidence type="ECO:0000256" key="1">
    <source>
        <dbReference type="ARBA" id="ARBA00004613"/>
    </source>
</evidence>
<dbReference type="RefSeq" id="WP_281464547.1">
    <property type="nucleotide sequence ID" value="NZ_CP124535.1"/>
</dbReference>
<keyword evidence="5" id="KW-1185">Reference proteome</keyword>
<dbReference type="InterPro" id="IPR018511">
    <property type="entry name" value="Hemolysin-typ_Ca-bd_CS"/>
</dbReference>
<organism evidence="4 5">
    <name type="scientific">Fuscovulum ytuae</name>
    <dbReference type="NCBI Taxonomy" id="3042299"/>
    <lineage>
        <taxon>Bacteria</taxon>
        <taxon>Pseudomonadati</taxon>
        <taxon>Pseudomonadota</taxon>
        <taxon>Alphaproteobacteria</taxon>
        <taxon>Rhodobacterales</taxon>
        <taxon>Paracoccaceae</taxon>
        <taxon>Fuscovulum</taxon>
    </lineage>
</organism>
<dbReference type="Pfam" id="PF17963">
    <property type="entry name" value="Big_9"/>
    <property type="match status" value="1"/>
</dbReference>
<proteinExistence type="predicted"/>